<organism evidence="1 2">
    <name type="scientific">Paenibacillus agri</name>
    <dbReference type="NCBI Taxonomy" id="2744309"/>
    <lineage>
        <taxon>Bacteria</taxon>
        <taxon>Bacillati</taxon>
        <taxon>Bacillota</taxon>
        <taxon>Bacilli</taxon>
        <taxon>Bacillales</taxon>
        <taxon>Paenibacillaceae</taxon>
        <taxon>Paenibacillus</taxon>
    </lineage>
</organism>
<dbReference type="AlphaFoldDB" id="A0A850ENJ3"/>
<dbReference type="Proteomes" id="UP000564806">
    <property type="component" value="Unassembled WGS sequence"/>
</dbReference>
<dbReference type="EMBL" id="JABWCS010000190">
    <property type="protein sequence ID" value="NUU59641.1"/>
    <property type="molecule type" value="Genomic_DNA"/>
</dbReference>
<comment type="caution">
    <text evidence="1">The sequence shown here is derived from an EMBL/GenBank/DDBJ whole genome shotgun (WGS) entry which is preliminary data.</text>
</comment>
<reference evidence="1" key="1">
    <citation type="submission" date="2020-06" db="EMBL/GenBank/DDBJ databases">
        <title>Paenibacillus sp. nov., isolated from soil.</title>
        <authorList>
            <person name="Seo Y.L."/>
        </authorList>
    </citation>
    <scope>NUCLEOTIDE SEQUENCE [LARGE SCALE GENOMIC DNA]</scope>
    <source>
        <strain evidence="1">JW14</strain>
    </source>
</reference>
<gene>
    <name evidence="1" type="ORF">HPT30_04640</name>
</gene>
<evidence type="ECO:0000313" key="2">
    <source>
        <dbReference type="Proteomes" id="UP000564806"/>
    </source>
</evidence>
<evidence type="ECO:0000313" key="1">
    <source>
        <dbReference type="EMBL" id="NUU59641.1"/>
    </source>
</evidence>
<accession>A0A850ENJ3</accession>
<proteinExistence type="predicted"/>
<name>A0A850ENJ3_9BACL</name>
<sequence length="223" mass="26212">MNYEQAHEAFLERHLIARSGERQGRLKRGHGHAEQLFLHNVWWPLRGDFADLHPEYEVLDWRGRSYFADFAYLPGPLKLLFEIKGYAAHVRDMDRQKYSNELNRETFLYGMGYQVLSFAYDDVEQRPDLCITLLRLALSRHQTIKAPDGRVQLMEKEVMRFVVGQAGSIRPKDVADFFALNPRRVRMLLSGLCEKGWLVPVKRGDGMRNVQYELGREVLHYWD</sequence>
<keyword evidence="2" id="KW-1185">Reference proteome</keyword>
<protein>
    <recommendedName>
        <fullName evidence="3">DUF559 domain-containing protein</fullName>
    </recommendedName>
</protein>
<evidence type="ECO:0008006" key="3">
    <source>
        <dbReference type="Google" id="ProtNLM"/>
    </source>
</evidence>